<protein>
    <submittedName>
        <fullName evidence="1">Uncharacterized protein</fullName>
    </submittedName>
</protein>
<keyword evidence="2" id="KW-1185">Reference proteome</keyword>
<dbReference type="Proteomes" id="UP000248423">
    <property type="component" value="Unassembled WGS sequence"/>
</dbReference>
<evidence type="ECO:0000313" key="2">
    <source>
        <dbReference type="Proteomes" id="UP000248423"/>
    </source>
</evidence>
<evidence type="ECO:0000313" key="1">
    <source>
        <dbReference type="EMBL" id="PYI09284.1"/>
    </source>
</evidence>
<accession>A0A319EX75</accession>
<organism evidence="1 2">
    <name type="scientific">Aspergillus sclerotiicarbonarius (strain CBS 121057 / IBT 28362)</name>
    <dbReference type="NCBI Taxonomy" id="1448318"/>
    <lineage>
        <taxon>Eukaryota</taxon>
        <taxon>Fungi</taxon>
        <taxon>Dikarya</taxon>
        <taxon>Ascomycota</taxon>
        <taxon>Pezizomycotina</taxon>
        <taxon>Eurotiomycetes</taxon>
        <taxon>Eurotiomycetidae</taxon>
        <taxon>Eurotiales</taxon>
        <taxon>Aspergillaceae</taxon>
        <taxon>Aspergillus</taxon>
        <taxon>Aspergillus subgen. Circumdati</taxon>
    </lineage>
</organism>
<dbReference type="VEuPathDB" id="FungiDB:BO78DRAFT_384415"/>
<proteinExistence type="predicted"/>
<reference evidence="1 2" key="1">
    <citation type="submission" date="2018-02" db="EMBL/GenBank/DDBJ databases">
        <title>The genomes of Aspergillus section Nigri reveals drivers in fungal speciation.</title>
        <authorList>
            <consortium name="DOE Joint Genome Institute"/>
            <person name="Vesth T.C."/>
            <person name="Nybo J."/>
            <person name="Theobald S."/>
            <person name="Brandl J."/>
            <person name="Frisvad J.C."/>
            <person name="Nielsen K.F."/>
            <person name="Lyhne E.K."/>
            <person name="Kogle M.E."/>
            <person name="Kuo A."/>
            <person name="Riley R."/>
            <person name="Clum A."/>
            <person name="Nolan M."/>
            <person name="Lipzen A."/>
            <person name="Salamov A."/>
            <person name="Henrissat B."/>
            <person name="Wiebenga A."/>
            <person name="De vries R.P."/>
            <person name="Grigoriev I.V."/>
            <person name="Mortensen U.H."/>
            <person name="Andersen M.R."/>
            <person name="Baker S.E."/>
        </authorList>
    </citation>
    <scope>NUCLEOTIDE SEQUENCE [LARGE SCALE GENOMIC DNA]</scope>
    <source>
        <strain evidence="1 2">CBS 121057</strain>
    </source>
</reference>
<name>A0A319EX75_ASPSB</name>
<gene>
    <name evidence="1" type="ORF">BO78DRAFT_384415</name>
</gene>
<sequence>MCAMGARYNVEIYSGQTKDMITYDVGCKATQLGSTKFPSTLGTTYGKRSDSLIDDIRQGRGTSHLAACTQYDYESWTAGRYTTKCTARYDYLWYLSDGYPQSQIAMVLSGHPSKITMVIMAYSVGAGLGFNDEPKSTESFSTTCGSEQFGTFSRGFQQARSITRRVRQQEMVIPNTTNIRSSHGRTSLRTLHTCDSHLTLNYISEVKPNPALSLVLCMFKRD</sequence>
<dbReference type="AlphaFoldDB" id="A0A319EX75"/>
<dbReference type="EMBL" id="KZ826328">
    <property type="protein sequence ID" value="PYI09284.1"/>
    <property type="molecule type" value="Genomic_DNA"/>
</dbReference>